<gene>
    <name evidence="1" type="ORF">RM425_21305</name>
</gene>
<reference evidence="2" key="1">
    <citation type="submission" date="2023-07" db="EMBL/GenBank/DDBJ databases">
        <title>30 novel species of actinomycetes from the DSMZ collection.</title>
        <authorList>
            <person name="Nouioui I."/>
        </authorList>
    </citation>
    <scope>NUCLEOTIDE SEQUENCE [LARGE SCALE GENOMIC DNA]</scope>
    <source>
        <strain evidence="2">DSM 46792</strain>
    </source>
</reference>
<proteinExistence type="predicted"/>
<keyword evidence="2" id="KW-1185">Reference proteome</keyword>
<dbReference type="Proteomes" id="UP001183222">
    <property type="component" value="Unassembled WGS sequence"/>
</dbReference>
<dbReference type="EMBL" id="JAVREI010000029">
    <property type="protein sequence ID" value="MDT0278447.1"/>
    <property type="molecule type" value="Genomic_DNA"/>
</dbReference>
<dbReference type="RefSeq" id="WP_311347243.1">
    <property type="nucleotide sequence ID" value="NZ_JAVREI010000029.1"/>
</dbReference>
<sequence>MREAVGAGVGGLERGDVRLVTTPEMLGALGMVPAERPVLVVPREPGTAPVGE</sequence>
<accession>A0ABU2KE54</accession>
<organism evidence="1 2">
    <name type="scientific">Blastococcus goldschmidtiae</name>
    <dbReference type="NCBI Taxonomy" id="3075546"/>
    <lineage>
        <taxon>Bacteria</taxon>
        <taxon>Bacillati</taxon>
        <taxon>Actinomycetota</taxon>
        <taxon>Actinomycetes</taxon>
        <taxon>Geodermatophilales</taxon>
        <taxon>Geodermatophilaceae</taxon>
        <taxon>Blastococcus</taxon>
    </lineage>
</organism>
<protein>
    <submittedName>
        <fullName evidence="1">Uncharacterized protein</fullName>
    </submittedName>
</protein>
<evidence type="ECO:0000313" key="1">
    <source>
        <dbReference type="EMBL" id="MDT0278447.1"/>
    </source>
</evidence>
<evidence type="ECO:0000313" key="2">
    <source>
        <dbReference type="Proteomes" id="UP001183222"/>
    </source>
</evidence>
<comment type="caution">
    <text evidence="1">The sequence shown here is derived from an EMBL/GenBank/DDBJ whole genome shotgun (WGS) entry which is preliminary data.</text>
</comment>
<name>A0ABU2KE54_9ACTN</name>